<proteinExistence type="inferred from homology"/>
<sequence>MTAALAAASIVFKDDTSYSKKLLQGAGTVWTFARDPGKRSRYSRNNLFMAPYYNSTGYYDEYLWGGAWMCYATGNSSYLWLLRLVTPVGLPRPKVFTDDPSKQVLSWDNKLPAVMLLLTRLRVFRNPGYPYEEMLMKYHNATMVTMCSYLHQYQIYNWTPGGLINLNQGQVQNLQYVVNAMFLASLYVDYWDALKADSMYCGSSIPVKKLREFAISQNSNRSEIL</sequence>
<evidence type="ECO:0000256" key="3">
    <source>
        <dbReference type="ARBA" id="ARBA00012601"/>
    </source>
</evidence>
<dbReference type="GO" id="GO:0030245">
    <property type="term" value="P:cellulose catabolic process"/>
    <property type="evidence" value="ECO:0007669"/>
    <property type="project" value="UniProtKB-KW"/>
</dbReference>
<dbReference type="PANTHER" id="PTHR22298">
    <property type="entry name" value="ENDO-1,4-BETA-GLUCANASE"/>
    <property type="match status" value="1"/>
</dbReference>
<evidence type="ECO:0000256" key="1">
    <source>
        <dbReference type="ARBA" id="ARBA00000966"/>
    </source>
</evidence>
<evidence type="ECO:0000313" key="10">
    <source>
        <dbReference type="EMBL" id="GEU90638.1"/>
    </source>
</evidence>
<evidence type="ECO:0000259" key="9">
    <source>
        <dbReference type="Pfam" id="PF00759"/>
    </source>
</evidence>
<evidence type="ECO:0000256" key="2">
    <source>
        <dbReference type="ARBA" id="ARBA00007072"/>
    </source>
</evidence>
<keyword evidence="4" id="KW-0378">Hydrolase</keyword>
<evidence type="ECO:0000256" key="7">
    <source>
        <dbReference type="ARBA" id="ARBA00023295"/>
    </source>
</evidence>
<dbReference type="InterPro" id="IPR012341">
    <property type="entry name" value="6hp_glycosidase-like_sf"/>
</dbReference>
<dbReference type="Pfam" id="PF00759">
    <property type="entry name" value="Glyco_hydro_9"/>
    <property type="match status" value="1"/>
</dbReference>
<evidence type="ECO:0000256" key="6">
    <source>
        <dbReference type="ARBA" id="ARBA00023277"/>
    </source>
</evidence>
<dbReference type="InterPro" id="IPR008928">
    <property type="entry name" value="6-hairpin_glycosidase_sf"/>
</dbReference>
<protein>
    <recommendedName>
        <fullName evidence="3">cellulase</fullName>
        <ecNumber evidence="3">3.2.1.4</ecNumber>
    </recommendedName>
</protein>
<comment type="similarity">
    <text evidence="2">Belongs to the glycosyl hydrolase 9 (cellulase E) family.</text>
</comment>
<dbReference type="GO" id="GO:0008810">
    <property type="term" value="F:cellulase activity"/>
    <property type="evidence" value="ECO:0007669"/>
    <property type="project" value="UniProtKB-EC"/>
</dbReference>
<organism evidence="10">
    <name type="scientific">Tanacetum cinerariifolium</name>
    <name type="common">Dalmatian daisy</name>
    <name type="synonym">Chrysanthemum cinerariifolium</name>
    <dbReference type="NCBI Taxonomy" id="118510"/>
    <lineage>
        <taxon>Eukaryota</taxon>
        <taxon>Viridiplantae</taxon>
        <taxon>Streptophyta</taxon>
        <taxon>Embryophyta</taxon>
        <taxon>Tracheophyta</taxon>
        <taxon>Spermatophyta</taxon>
        <taxon>Magnoliopsida</taxon>
        <taxon>eudicotyledons</taxon>
        <taxon>Gunneridae</taxon>
        <taxon>Pentapetalae</taxon>
        <taxon>asterids</taxon>
        <taxon>campanulids</taxon>
        <taxon>Asterales</taxon>
        <taxon>Asteraceae</taxon>
        <taxon>Asteroideae</taxon>
        <taxon>Anthemideae</taxon>
        <taxon>Anthemidinae</taxon>
        <taxon>Tanacetum</taxon>
    </lineage>
</organism>
<dbReference type="EMBL" id="BKCJ010010229">
    <property type="protein sequence ID" value="GEU90638.1"/>
    <property type="molecule type" value="Genomic_DNA"/>
</dbReference>
<accession>A0A6L2NWM8</accession>
<keyword evidence="8" id="KW-0624">Polysaccharide degradation</keyword>
<dbReference type="SUPFAM" id="SSF48208">
    <property type="entry name" value="Six-hairpin glycosidases"/>
    <property type="match status" value="1"/>
</dbReference>
<reference evidence="10" key="1">
    <citation type="journal article" date="2019" name="Sci. Rep.">
        <title>Draft genome of Tanacetum cinerariifolium, the natural source of mosquito coil.</title>
        <authorList>
            <person name="Yamashiro T."/>
            <person name="Shiraishi A."/>
            <person name="Satake H."/>
            <person name="Nakayama K."/>
        </authorList>
    </citation>
    <scope>NUCLEOTIDE SEQUENCE</scope>
</reference>
<dbReference type="Gene3D" id="1.50.10.10">
    <property type="match status" value="1"/>
</dbReference>
<name>A0A6L2NWM8_TANCI</name>
<gene>
    <name evidence="10" type="ORF">Tci_062616</name>
</gene>
<keyword evidence="6" id="KW-0119">Carbohydrate metabolism</keyword>
<evidence type="ECO:0000256" key="5">
    <source>
        <dbReference type="ARBA" id="ARBA00023001"/>
    </source>
</evidence>
<comment type="catalytic activity">
    <reaction evidence="1">
        <text>Endohydrolysis of (1-&gt;4)-beta-D-glucosidic linkages in cellulose, lichenin and cereal beta-D-glucans.</text>
        <dbReference type="EC" id="3.2.1.4"/>
    </reaction>
</comment>
<keyword evidence="7" id="KW-0326">Glycosidase</keyword>
<comment type="caution">
    <text evidence="10">The sequence shown here is derived from an EMBL/GenBank/DDBJ whole genome shotgun (WGS) entry which is preliminary data.</text>
</comment>
<keyword evidence="5" id="KW-0136">Cellulose degradation</keyword>
<dbReference type="EC" id="3.2.1.4" evidence="3"/>
<evidence type="ECO:0000256" key="8">
    <source>
        <dbReference type="ARBA" id="ARBA00023326"/>
    </source>
</evidence>
<feature type="domain" description="Glycoside hydrolase family 9" evidence="9">
    <location>
        <begin position="1"/>
        <end position="217"/>
    </location>
</feature>
<dbReference type="AlphaFoldDB" id="A0A6L2NWM8"/>
<dbReference type="InterPro" id="IPR001701">
    <property type="entry name" value="Glyco_hydro_9"/>
</dbReference>
<evidence type="ECO:0000256" key="4">
    <source>
        <dbReference type="ARBA" id="ARBA00022801"/>
    </source>
</evidence>